<evidence type="ECO:0000313" key="2">
    <source>
        <dbReference type="Proteomes" id="UP000464577"/>
    </source>
</evidence>
<accession>A0A6P1W1R4</accession>
<sequence length="231" mass="26070">MRLSSFRQLSYFIVSLAFVNGSTLANHGVSNLIFLRHQQKVNLTQTIDYTDPKDNYQLVSGFVGLNKENVELRNRAAALAAESEAEAKVIGLPDKFVNAFLRRAESSRATERKLNTYIVDVPMDPKKWTHDDLVKLATTHSRSVQAFDALVFLRYAAKDVDKSGNFSEKALTAQQALAQFMPEKYDDIKLNFVDFINEINAVDKLTRQHPVRVAMQARRPPMSIPPSPSKL</sequence>
<gene>
    <name evidence="1" type="ORF">GJR95_32000</name>
</gene>
<dbReference type="AlphaFoldDB" id="A0A6P1W1R4"/>
<dbReference type="KEGG" id="senf:GJR95_32000"/>
<protein>
    <submittedName>
        <fullName evidence="1">Uncharacterized protein</fullName>
    </submittedName>
</protein>
<dbReference type="Proteomes" id="UP000464577">
    <property type="component" value="Chromosome"/>
</dbReference>
<keyword evidence="2" id="KW-1185">Reference proteome</keyword>
<organism evidence="1 2">
    <name type="scientific">Spirosoma endbachense</name>
    <dbReference type="NCBI Taxonomy" id="2666025"/>
    <lineage>
        <taxon>Bacteria</taxon>
        <taxon>Pseudomonadati</taxon>
        <taxon>Bacteroidota</taxon>
        <taxon>Cytophagia</taxon>
        <taxon>Cytophagales</taxon>
        <taxon>Cytophagaceae</taxon>
        <taxon>Spirosoma</taxon>
    </lineage>
</organism>
<proteinExistence type="predicted"/>
<dbReference type="EMBL" id="CP045997">
    <property type="protein sequence ID" value="QHV99353.1"/>
    <property type="molecule type" value="Genomic_DNA"/>
</dbReference>
<name>A0A6P1W1R4_9BACT</name>
<evidence type="ECO:0000313" key="1">
    <source>
        <dbReference type="EMBL" id="QHV99353.1"/>
    </source>
</evidence>
<reference evidence="1 2" key="1">
    <citation type="submission" date="2019-11" db="EMBL/GenBank/DDBJ databases">
        <title>Spirosoma endbachense sp. nov., isolated from a natural salt meadow.</title>
        <authorList>
            <person name="Rojas J."/>
            <person name="Ambika Manirajan B."/>
            <person name="Ratering S."/>
            <person name="Suarez C."/>
            <person name="Geissler-Plaum R."/>
            <person name="Schnell S."/>
        </authorList>
    </citation>
    <scope>NUCLEOTIDE SEQUENCE [LARGE SCALE GENOMIC DNA]</scope>
    <source>
        <strain evidence="1 2">I-24</strain>
    </source>
</reference>
<dbReference type="RefSeq" id="WP_162389757.1">
    <property type="nucleotide sequence ID" value="NZ_CP045997.1"/>
</dbReference>